<sequence length="40" mass="4317">MQIMVEAGLGLSPVFIFHTAAMENQPLRLTLTSARSGEAK</sequence>
<dbReference type="GO" id="GO:0016746">
    <property type="term" value="F:acyltransferase activity"/>
    <property type="evidence" value="ECO:0007669"/>
    <property type="project" value="UniProtKB-KW"/>
</dbReference>
<proteinExistence type="evidence at transcript level"/>
<protein>
    <submittedName>
        <fullName evidence="1">Macaca fascicularis brain cDNA clone: QtrA-16763, similar to human O-acyltransferase (membrane bound) domain containing 1(OACT1), mRNA, RefSeq: XM_371801.2</fullName>
    </submittedName>
</protein>
<reference evidence="1" key="1">
    <citation type="journal article" date="2007" name="PLoS Biol.">
        <title>Rate of evolution in brain-expressed genes in humans and other primates.</title>
        <authorList>
            <person name="Wang H.-Y."/>
            <person name="Chien H.-C."/>
            <person name="Osada N."/>
            <person name="Hashimoto K."/>
            <person name="Sugano S."/>
            <person name="Gojobori T."/>
            <person name="Chou C.-K."/>
            <person name="Tsai S.-F."/>
            <person name="Wu C.-I."/>
            <person name="Shen C.-K.J."/>
        </authorList>
    </citation>
    <scope>NUCLEOTIDE SEQUENCE</scope>
</reference>
<keyword evidence="1" id="KW-0808">Transferase</keyword>
<keyword evidence="1" id="KW-0012">Acyltransferase</keyword>
<evidence type="ECO:0000313" key="1">
    <source>
        <dbReference type="EMBL" id="BAE91486.1"/>
    </source>
</evidence>
<name>I7GNN8_MACFA</name>
<dbReference type="AlphaFoldDB" id="I7GNN8"/>
<dbReference type="EMBL" id="AB174424">
    <property type="protein sequence ID" value="BAE91486.1"/>
    <property type="molecule type" value="mRNA"/>
</dbReference>
<organism evidence="1">
    <name type="scientific">Macaca fascicularis</name>
    <name type="common">Crab-eating macaque</name>
    <name type="synonym">Cynomolgus monkey</name>
    <dbReference type="NCBI Taxonomy" id="9541"/>
    <lineage>
        <taxon>Eukaryota</taxon>
        <taxon>Metazoa</taxon>
        <taxon>Chordata</taxon>
        <taxon>Craniata</taxon>
        <taxon>Vertebrata</taxon>
        <taxon>Euteleostomi</taxon>
        <taxon>Mammalia</taxon>
        <taxon>Eutheria</taxon>
        <taxon>Euarchontoglires</taxon>
        <taxon>Primates</taxon>
        <taxon>Haplorrhini</taxon>
        <taxon>Catarrhini</taxon>
        <taxon>Cercopithecidae</taxon>
        <taxon>Cercopithecinae</taxon>
        <taxon>Macaca</taxon>
    </lineage>
</organism>
<accession>I7GNN8</accession>